<evidence type="ECO:0000313" key="1">
    <source>
        <dbReference type="EMBL" id="MFD1513403.1"/>
    </source>
</evidence>
<dbReference type="Pfam" id="PF09997">
    <property type="entry name" value="DUF2238"/>
    <property type="match status" value="1"/>
</dbReference>
<gene>
    <name evidence="1" type="ORF">ACFSBT_08945</name>
</gene>
<dbReference type="AlphaFoldDB" id="A0ABD6AV12"/>
<comment type="caution">
    <text evidence="1">The sequence shown here is derived from an EMBL/GenBank/DDBJ whole genome shotgun (WGS) entry which is preliminary data.</text>
</comment>
<sequence length="191" mass="20818">MIDVVSSDFSGTAERGLRTGIVAVLVEGARRRNPGAVVNAVVALGATYVPAVFEARSSVEFRPWQRIYVATAMLTHAVGMLGPYDDIWWWDHLTHLHSATLLGGLIHVTARRSDVDPRPRVVVGVATMGLLWELGEYVIHVASRQVGLEPILVSYGRADTLLDLVFNVVGAALVVVFGDSLLENFIRQSDD</sequence>
<organism evidence="1 2">
    <name type="scientific">Halomarina rubra</name>
    <dbReference type="NCBI Taxonomy" id="2071873"/>
    <lineage>
        <taxon>Archaea</taxon>
        <taxon>Methanobacteriati</taxon>
        <taxon>Methanobacteriota</taxon>
        <taxon>Stenosarchaea group</taxon>
        <taxon>Halobacteria</taxon>
        <taxon>Halobacteriales</taxon>
        <taxon>Natronomonadaceae</taxon>
        <taxon>Halomarina</taxon>
    </lineage>
</organism>
<dbReference type="EMBL" id="JBHUDC010000003">
    <property type="protein sequence ID" value="MFD1513403.1"/>
    <property type="molecule type" value="Genomic_DNA"/>
</dbReference>
<accession>A0ABD6AV12</accession>
<evidence type="ECO:0000313" key="2">
    <source>
        <dbReference type="Proteomes" id="UP001597187"/>
    </source>
</evidence>
<proteinExistence type="predicted"/>
<dbReference type="Proteomes" id="UP001597187">
    <property type="component" value="Unassembled WGS sequence"/>
</dbReference>
<reference evidence="1 2" key="1">
    <citation type="journal article" date="2019" name="Int. J. Syst. Evol. Microbiol.">
        <title>The Global Catalogue of Microorganisms (GCM) 10K type strain sequencing project: providing services to taxonomists for standard genome sequencing and annotation.</title>
        <authorList>
            <consortium name="The Broad Institute Genomics Platform"/>
            <consortium name="The Broad Institute Genome Sequencing Center for Infectious Disease"/>
            <person name="Wu L."/>
            <person name="Ma J."/>
        </authorList>
    </citation>
    <scope>NUCLEOTIDE SEQUENCE [LARGE SCALE GENOMIC DNA]</scope>
    <source>
        <strain evidence="1 2">CGMCC 1.12563</strain>
    </source>
</reference>
<keyword evidence="2" id="KW-1185">Reference proteome</keyword>
<protein>
    <recommendedName>
        <fullName evidence="3">DUF2238 domain-containing protein</fullName>
    </recommendedName>
</protein>
<name>A0ABD6AV12_9EURY</name>
<evidence type="ECO:0008006" key="3">
    <source>
        <dbReference type="Google" id="ProtNLM"/>
    </source>
</evidence>
<dbReference type="RefSeq" id="WP_250873356.1">
    <property type="nucleotide sequence ID" value="NZ_JALXFV010000003.1"/>
</dbReference>
<dbReference type="InterPro" id="IPR014509">
    <property type="entry name" value="YjdF-like"/>
</dbReference>